<comment type="subcellular location">
    <subcellularLocation>
        <location evidence="1 10">Endoplasmic reticulum membrane</location>
        <topology evidence="1 10">Multi-pass membrane protein</topology>
    </subcellularLocation>
</comment>
<dbReference type="GO" id="GO:0032366">
    <property type="term" value="P:intracellular sterol transport"/>
    <property type="evidence" value="ECO:0007669"/>
    <property type="project" value="UniProtKB-UniRule"/>
</dbReference>
<dbReference type="InterPro" id="IPR007290">
    <property type="entry name" value="Arv1"/>
</dbReference>
<dbReference type="GO" id="GO:0016125">
    <property type="term" value="P:sterol metabolic process"/>
    <property type="evidence" value="ECO:0007669"/>
    <property type="project" value="UniProtKB-UniRule"/>
</dbReference>
<dbReference type="PANTHER" id="PTHR14467:SF0">
    <property type="entry name" value="PROTEIN ARV1"/>
    <property type="match status" value="1"/>
</dbReference>
<name>A0A6J1INC3_CUCMA</name>
<organism evidence="11 13">
    <name type="scientific">Cucurbita maxima</name>
    <name type="common">Pumpkin</name>
    <name type="synonym">Winter squash</name>
    <dbReference type="NCBI Taxonomy" id="3661"/>
    <lineage>
        <taxon>Eukaryota</taxon>
        <taxon>Viridiplantae</taxon>
        <taxon>Streptophyta</taxon>
        <taxon>Embryophyta</taxon>
        <taxon>Tracheophyta</taxon>
        <taxon>Spermatophyta</taxon>
        <taxon>Magnoliopsida</taxon>
        <taxon>eudicotyledons</taxon>
        <taxon>Gunneridae</taxon>
        <taxon>Pentapetalae</taxon>
        <taxon>rosids</taxon>
        <taxon>fabids</taxon>
        <taxon>Cucurbitales</taxon>
        <taxon>Cucurbitaceae</taxon>
        <taxon>Cucurbiteae</taxon>
        <taxon>Cucurbita</taxon>
    </lineage>
</organism>
<comment type="function">
    <text evidence="10">Regulates also the sphingolipid metabolism.</text>
</comment>
<dbReference type="GO" id="GO:0032541">
    <property type="term" value="C:cortical endoplasmic reticulum"/>
    <property type="evidence" value="ECO:0007669"/>
    <property type="project" value="TreeGrafter"/>
</dbReference>
<dbReference type="RefSeq" id="XP_022979277.1">
    <property type="nucleotide sequence ID" value="XM_023123509.1"/>
</dbReference>
<evidence type="ECO:0000256" key="5">
    <source>
        <dbReference type="ARBA" id="ARBA00022824"/>
    </source>
</evidence>
<evidence type="ECO:0000256" key="2">
    <source>
        <dbReference type="ARBA" id="ARBA00009187"/>
    </source>
</evidence>
<dbReference type="Proteomes" id="UP000504608">
    <property type="component" value="Unplaced"/>
</dbReference>
<feature type="transmembrane region" description="Helical" evidence="10">
    <location>
        <begin position="12"/>
        <end position="45"/>
    </location>
</feature>
<dbReference type="Pfam" id="PF04161">
    <property type="entry name" value="Arv1"/>
    <property type="match status" value="1"/>
</dbReference>
<accession>A0A6J1INC3</accession>
<keyword evidence="3 10" id="KW-0813">Transport</keyword>
<keyword evidence="8 10" id="KW-0443">Lipid metabolism</keyword>
<dbReference type="GeneID" id="111479047"/>
<evidence type="ECO:0000256" key="7">
    <source>
        <dbReference type="ARBA" id="ARBA00023055"/>
    </source>
</evidence>
<evidence type="ECO:0000256" key="4">
    <source>
        <dbReference type="ARBA" id="ARBA00022692"/>
    </source>
</evidence>
<dbReference type="PANTHER" id="PTHR14467">
    <property type="entry name" value="ARV1"/>
    <property type="match status" value="1"/>
</dbReference>
<proteinExistence type="inferred from homology"/>
<gene>
    <name evidence="12 13" type="primary">LOC111479047</name>
</gene>
<evidence type="ECO:0000256" key="9">
    <source>
        <dbReference type="ARBA" id="ARBA00023136"/>
    </source>
</evidence>
<evidence type="ECO:0000313" key="11">
    <source>
        <dbReference type="Proteomes" id="UP000504608"/>
    </source>
</evidence>
<keyword evidence="7 10" id="KW-0445">Lipid transport</keyword>
<evidence type="ECO:0000256" key="8">
    <source>
        <dbReference type="ARBA" id="ARBA00023098"/>
    </source>
</evidence>
<keyword evidence="4 10" id="KW-0812">Transmembrane</keyword>
<evidence type="ECO:0000313" key="13">
    <source>
        <dbReference type="RefSeq" id="XP_022979277.1"/>
    </source>
</evidence>
<dbReference type="AlphaFoldDB" id="A0A6J1INC3"/>
<keyword evidence="11" id="KW-1185">Reference proteome</keyword>
<evidence type="ECO:0000313" key="12">
    <source>
        <dbReference type="RefSeq" id="XP_022979276.1"/>
    </source>
</evidence>
<comment type="function">
    <text evidence="10">Mediator of sterol homeostasis involved in sterol uptake, trafficking and distribution into membranes.</text>
</comment>
<comment type="similarity">
    <text evidence="2 10">Belongs to the ARV1 family.</text>
</comment>
<dbReference type="GO" id="GO:0006665">
    <property type="term" value="P:sphingolipid metabolic process"/>
    <property type="evidence" value="ECO:0007669"/>
    <property type="project" value="UniProtKB-UniRule"/>
</dbReference>
<evidence type="ECO:0000256" key="10">
    <source>
        <dbReference type="RuleBase" id="RU368065"/>
    </source>
</evidence>
<dbReference type="GO" id="GO:0097036">
    <property type="term" value="P:regulation of plasma membrane sterol distribution"/>
    <property type="evidence" value="ECO:0007669"/>
    <property type="project" value="UniProtKB-UniRule"/>
</dbReference>
<keyword evidence="9 10" id="KW-0472">Membrane</keyword>
<evidence type="ECO:0000256" key="6">
    <source>
        <dbReference type="ARBA" id="ARBA00022989"/>
    </source>
</evidence>
<evidence type="ECO:0000256" key="1">
    <source>
        <dbReference type="ARBA" id="ARBA00004477"/>
    </source>
</evidence>
<dbReference type="GO" id="GO:0005789">
    <property type="term" value="C:endoplasmic reticulum membrane"/>
    <property type="evidence" value="ECO:0007669"/>
    <property type="project" value="UniProtKB-SubCell"/>
</dbReference>
<reference evidence="12 13" key="1">
    <citation type="submission" date="2025-04" db="UniProtKB">
        <authorList>
            <consortium name="RefSeq"/>
        </authorList>
    </citation>
    <scope>IDENTIFICATION</scope>
    <source>
        <tissue evidence="12 13">Young leaves</tissue>
    </source>
</reference>
<keyword evidence="5 10" id="KW-0256">Endoplasmic reticulum</keyword>
<feature type="transmembrane region" description="Helical" evidence="10">
    <location>
        <begin position="141"/>
        <end position="160"/>
    </location>
</feature>
<keyword evidence="6 10" id="KW-1133">Transmembrane helix</keyword>
<dbReference type="RefSeq" id="XP_022979276.1">
    <property type="nucleotide sequence ID" value="XM_023123508.1"/>
</dbReference>
<feature type="transmembrane region" description="Helical" evidence="10">
    <location>
        <begin position="115"/>
        <end position="135"/>
    </location>
</feature>
<sequence>MLVSNSVGESPPLGCLVLLVLYYLHHTYFFILYIVSYFFILYIVYLSRNQLDRYMLLRLSEKQSYMTFSSTIGICQKILMDICVGNIMFICALHILSRVFLRSSAGVHKYRYKHFFFAIIISSYFKIFLVCMMIWEFPSPVIFIIDLFVLSSNVIAIKVITESAVSRCVGTCLCAHGAKFLATKLFEK</sequence>
<keyword evidence="10" id="KW-0746">Sphingolipid metabolism</keyword>
<protein>
    <recommendedName>
        <fullName evidence="10">Protein ARV</fullName>
    </recommendedName>
</protein>
<dbReference type="GO" id="GO:0005794">
    <property type="term" value="C:Golgi apparatus"/>
    <property type="evidence" value="ECO:0007669"/>
    <property type="project" value="TreeGrafter"/>
</dbReference>
<evidence type="ECO:0000256" key="3">
    <source>
        <dbReference type="ARBA" id="ARBA00022448"/>
    </source>
</evidence>